<dbReference type="InterPro" id="IPR011009">
    <property type="entry name" value="Kinase-like_dom_sf"/>
</dbReference>
<dbReference type="PANTHER" id="PTHR24361">
    <property type="entry name" value="MITOGEN-ACTIVATED KINASE KINASE KINASE"/>
    <property type="match status" value="1"/>
</dbReference>
<dbReference type="GO" id="GO:0005737">
    <property type="term" value="C:cytoplasm"/>
    <property type="evidence" value="ECO:0007669"/>
    <property type="project" value="TreeGrafter"/>
</dbReference>
<dbReference type="SMART" id="SM00220">
    <property type="entry name" value="S_TKc"/>
    <property type="match status" value="1"/>
</dbReference>
<reference evidence="2 3" key="1">
    <citation type="journal article" date="2014" name="Genome Biol. Evol.">
        <title>The secreted proteins of Achlya hypogyna and Thraustotheca clavata identify the ancestral oomycete secretome and reveal gene acquisitions by horizontal gene transfer.</title>
        <authorList>
            <person name="Misner I."/>
            <person name="Blouin N."/>
            <person name="Leonard G."/>
            <person name="Richards T.A."/>
            <person name="Lane C.E."/>
        </authorList>
    </citation>
    <scope>NUCLEOTIDE SEQUENCE [LARGE SCALE GENOMIC DNA]</scope>
    <source>
        <strain evidence="2 3">ATCC 34112</strain>
    </source>
</reference>
<proteinExistence type="predicted"/>
<accession>A0A1W0A800</accession>
<dbReference type="PROSITE" id="PS50011">
    <property type="entry name" value="PROTEIN_KINASE_DOM"/>
    <property type="match status" value="1"/>
</dbReference>
<gene>
    <name evidence="2" type="ORF">THRCLA_01552</name>
</gene>
<protein>
    <recommendedName>
        <fullName evidence="1">Protein kinase domain-containing protein</fullName>
    </recommendedName>
</protein>
<organism evidence="2 3">
    <name type="scientific">Thraustotheca clavata</name>
    <dbReference type="NCBI Taxonomy" id="74557"/>
    <lineage>
        <taxon>Eukaryota</taxon>
        <taxon>Sar</taxon>
        <taxon>Stramenopiles</taxon>
        <taxon>Oomycota</taxon>
        <taxon>Saprolegniomycetes</taxon>
        <taxon>Saprolegniales</taxon>
        <taxon>Achlyaceae</taxon>
        <taxon>Thraustotheca</taxon>
    </lineage>
</organism>
<dbReference type="InterPro" id="IPR053235">
    <property type="entry name" value="Ser_Thr_kinase"/>
</dbReference>
<feature type="domain" description="Protein kinase" evidence="1">
    <location>
        <begin position="1"/>
        <end position="315"/>
    </location>
</feature>
<evidence type="ECO:0000259" key="1">
    <source>
        <dbReference type="PROSITE" id="PS50011"/>
    </source>
</evidence>
<comment type="caution">
    <text evidence="2">The sequence shown here is derived from an EMBL/GenBank/DDBJ whole genome shotgun (WGS) entry which is preliminary data.</text>
</comment>
<dbReference type="GO" id="GO:0004674">
    <property type="term" value="F:protein serine/threonine kinase activity"/>
    <property type="evidence" value="ECO:0007669"/>
    <property type="project" value="TreeGrafter"/>
</dbReference>
<dbReference type="Gene3D" id="1.10.510.10">
    <property type="entry name" value="Transferase(Phosphotransferase) domain 1"/>
    <property type="match status" value="1"/>
</dbReference>
<dbReference type="GO" id="GO:0005524">
    <property type="term" value="F:ATP binding"/>
    <property type="evidence" value="ECO:0007669"/>
    <property type="project" value="InterPro"/>
</dbReference>
<dbReference type="AlphaFoldDB" id="A0A1W0A800"/>
<dbReference type="EMBL" id="JNBS01000347">
    <property type="protein sequence ID" value="OQS06406.1"/>
    <property type="molecule type" value="Genomic_DNA"/>
</dbReference>
<evidence type="ECO:0000313" key="3">
    <source>
        <dbReference type="Proteomes" id="UP000243217"/>
    </source>
</evidence>
<sequence length="315" mass="36121">MVCFRNECNDNMMIASPLNRAPVLLDRYTLLELLSTKNNPGGIEHWIAEDSVTKRKISLKISTNQKLLALEHAPYKLYKNINIVGTDQEIITVPPPPGMPNLYLFTLDYVDRDLQTILYEAKNGQLPAFQAREITFRLCHALHYLHDEEKVAHCDIRPANVLLSASMDIRLTGLKSLQNRRNAIRHIKPHEVQLMDTRKLMYCAPEYFGEWTFPANNAAETTTFESADIWSLGILLYEMLYGLHPFLDAIFELNATDKIKYGELLALYREQNGPPIEFPTSPNTVPEFAKNFIRQCLAPNAFERPRALRLLEGFV</sequence>
<keyword evidence="3" id="KW-1185">Reference proteome</keyword>
<name>A0A1W0A800_9STRA</name>
<evidence type="ECO:0000313" key="2">
    <source>
        <dbReference type="EMBL" id="OQS06406.1"/>
    </source>
</evidence>
<dbReference type="Proteomes" id="UP000243217">
    <property type="component" value="Unassembled WGS sequence"/>
</dbReference>
<dbReference type="Pfam" id="PF00069">
    <property type="entry name" value="Pkinase"/>
    <property type="match status" value="1"/>
</dbReference>
<dbReference type="SUPFAM" id="SSF56112">
    <property type="entry name" value="Protein kinase-like (PK-like)"/>
    <property type="match status" value="1"/>
</dbReference>
<dbReference type="InterPro" id="IPR000719">
    <property type="entry name" value="Prot_kinase_dom"/>
</dbReference>
<dbReference type="OrthoDB" id="346907at2759"/>